<dbReference type="Gene3D" id="2.160.20.10">
    <property type="entry name" value="Single-stranded right-handed beta-helix, Pectin lyase-like"/>
    <property type="match status" value="1"/>
</dbReference>
<proteinExistence type="predicted"/>
<dbReference type="AlphaFoldDB" id="A0A6C0NWA6"/>
<accession>A0A6C0NWA6</accession>
<dbReference type="InterPro" id="IPR012334">
    <property type="entry name" value="Pectin_lyas_fold"/>
</dbReference>
<keyword evidence="2" id="KW-1185">Reference proteome</keyword>
<name>A0A6C0NWA6_9BACL</name>
<organism evidence="1 2">
    <name type="scientific">Paenibacillus rhizovicinus</name>
    <dbReference type="NCBI Taxonomy" id="2704463"/>
    <lineage>
        <taxon>Bacteria</taxon>
        <taxon>Bacillati</taxon>
        <taxon>Bacillota</taxon>
        <taxon>Bacilli</taxon>
        <taxon>Bacillales</taxon>
        <taxon>Paenibacillaceae</taxon>
        <taxon>Paenibacillus</taxon>
    </lineage>
</organism>
<evidence type="ECO:0000313" key="2">
    <source>
        <dbReference type="Proteomes" id="UP000479114"/>
    </source>
</evidence>
<dbReference type="KEGG" id="prz:GZH47_06095"/>
<sequence length="51" mass="5194">MSALAGYPSYASLYNMHLNSASSPAIDAGAVIPGVTNSYNGSAPDIGAYER</sequence>
<dbReference type="Proteomes" id="UP000479114">
    <property type="component" value="Chromosome"/>
</dbReference>
<dbReference type="EMBL" id="CP048286">
    <property type="protein sequence ID" value="QHW30459.1"/>
    <property type="molecule type" value="Genomic_DNA"/>
</dbReference>
<evidence type="ECO:0000313" key="1">
    <source>
        <dbReference type="EMBL" id="QHW30459.1"/>
    </source>
</evidence>
<protein>
    <submittedName>
        <fullName evidence="1">Uncharacterized protein</fullName>
    </submittedName>
</protein>
<dbReference type="RefSeq" id="WP_162639184.1">
    <property type="nucleotide sequence ID" value="NZ_CP048286.1"/>
</dbReference>
<reference evidence="1 2" key="1">
    <citation type="submission" date="2020-02" db="EMBL/GenBank/DDBJ databases">
        <title>Paenibacillus sp. nov., isolated from rhizosphere soil of tomato.</title>
        <authorList>
            <person name="Weon H.-Y."/>
            <person name="Lee S.A."/>
        </authorList>
    </citation>
    <scope>NUCLEOTIDE SEQUENCE [LARGE SCALE GENOMIC DNA]</scope>
    <source>
        <strain evidence="1 2">14171R-81</strain>
    </source>
</reference>
<gene>
    <name evidence="1" type="ORF">GZH47_06095</name>
</gene>